<dbReference type="Pfam" id="PF04055">
    <property type="entry name" value="Radical_SAM"/>
    <property type="match status" value="1"/>
</dbReference>
<keyword evidence="3" id="KW-0963">Cytoplasm</keyword>
<evidence type="ECO:0000256" key="3">
    <source>
        <dbReference type="RuleBase" id="RU364116"/>
    </source>
</evidence>
<dbReference type="SFLD" id="SFLDF00288">
    <property type="entry name" value="HemN-like__clustered_with_nucl"/>
    <property type="match status" value="1"/>
</dbReference>
<dbReference type="RefSeq" id="WP_151679805.1">
    <property type="nucleotide sequence ID" value="NZ_BKZP01000012.1"/>
</dbReference>
<dbReference type="GO" id="GO:0006779">
    <property type="term" value="P:porphyrin-containing compound biosynthetic process"/>
    <property type="evidence" value="ECO:0007669"/>
    <property type="project" value="InterPro"/>
</dbReference>
<dbReference type="SFLD" id="SFLDG01082">
    <property type="entry name" value="B12-binding_domain_containing"/>
    <property type="match status" value="1"/>
</dbReference>
<dbReference type="SUPFAM" id="SSF102114">
    <property type="entry name" value="Radical SAM enzymes"/>
    <property type="match status" value="1"/>
</dbReference>
<dbReference type="InterPro" id="IPR010723">
    <property type="entry name" value="HemN_C"/>
</dbReference>
<comment type="caution">
    <text evidence="5">The sequence shown here is derived from an EMBL/GenBank/DDBJ whole genome shotgun (WGS) entry which is preliminary data.</text>
</comment>
<feature type="domain" description="Radical SAM core" evidence="4">
    <location>
        <begin position="1"/>
        <end position="232"/>
    </location>
</feature>
<dbReference type="SMART" id="SM00729">
    <property type="entry name" value="Elp3"/>
    <property type="match status" value="1"/>
</dbReference>
<dbReference type="SFLD" id="SFLDG01065">
    <property type="entry name" value="anaerobic_coproporphyrinogen-I"/>
    <property type="match status" value="1"/>
</dbReference>
<dbReference type="NCBIfam" id="TIGR00539">
    <property type="entry name" value="hemN_rel"/>
    <property type="match status" value="1"/>
</dbReference>
<comment type="function">
    <text evidence="3">Probably acts as a heme chaperone, transferring heme to an unknown acceptor. Binds one molecule of heme per monomer, possibly covalently. Binds 1 [4Fe-4S] cluster. The cluster is coordinated with 3 cysteines and an exchangeable S-adenosyl-L-methionine.</text>
</comment>
<reference evidence="5 6" key="1">
    <citation type="submission" date="2019-09" db="EMBL/GenBank/DDBJ databases">
        <title>Draft genome sequence of Bacillus sp. JC-7.</title>
        <authorList>
            <person name="Tanaka N."/>
            <person name="Shiwa Y."/>
            <person name="Fujita N."/>
            <person name="Tanasupawat S."/>
        </authorList>
    </citation>
    <scope>NUCLEOTIDE SEQUENCE [LARGE SCALE GENOMIC DNA]</scope>
    <source>
        <strain evidence="5 6">JC-7</strain>
    </source>
</reference>
<dbReference type="InterPro" id="IPR004559">
    <property type="entry name" value="HemW-like"/>
</dbReference>
<comment type="subcellular location">
    <subcellularLocation>
        <location evidence="3">Cytoplasm</location>
    </subcellularLocation>
</comment>
<dbReference type="PROSITE" id="PS51918">
    <property type="entry name" value="RADICAL_SAM"/>
    <property type="match status" value="1"/>
</dbReference>
<keyword evidence="3" id="KW-0349">Heme</keyword>
<keyword evidence="3" id="KW-0949">S-adenosyl-L-methionine</keyword>
<dbReference type="InterPro" id="IPR034505">
    <property type="entry name" value="Coproporphyrinogen-III_oxidase"/>
</dbReference>
<keyword evidence="6" id="KW-1185">Reference proteome</keyword>
<dbReference type="SFLD" id="SFLDF00562">
    <property type="entry name" value="HemN-like__clustered_with_heat"/>
    <property type="match status" value="1"/>
</dbReference>
<proteinExistence type="inferred from homology"/>
<accession>A0A5J4JGI0</accession>
<protein>
    <recommendedName>
        <fullName evidence="2 3">Heme chaperone HemW</fullName>
    </recommendedName>
</protein>
<evidence type="ECO:0000259" key="4">
    <source>
        <dbReference type="PROSITE" id="PS51918"/>
    </source>
</evidence>
<keyword evidence="3" id="KW-0143">Chaperone</keyword>
<sequence>MKAAYIHIPFCEHICYYCDFNKFLLKGQPVDEYIEMLLKEMKMKTAAGACEKLNTIFVGGGTPTALNEYQLENLLAGIREILPYDGKGEFTFEANPGETSEGKLRILYEYGVNRLSFGVQSFNDRLLKKIGRTHRAEDVHRTIENAVKVGFSNISLDLMFGLPGQTVEDFRDTLDEALSMQLQHYSSYSLIIEPKTIFYHLKRKGKLHLPSEDAEADMYGLLMDEMEKHGYRQYEISNFTLPGYESRHNLVYWNNEEYYGFGAGAHGYENGVRMSNYGALKKYIELLRGGMLPVIEKHPETKREKMEEEMFLGLRKNEGVSIRHFREKFQVDLSEIFADAVKEMEEKGLLEQVDGHIRLTRKGRFLGNEVFEAFLLG</sequence>
<dbReference type="AlphaFoldDB" id="A0A5J4JGI0"/>
<dbReference type="Pfam" id="PF06969">
    <property type="entry name" value="HemN_C"/>
    <property type="match status" value="1"/>
</dbReference>
<dbReference type="Proteomes" id="UP000391919">
    <property type="component" value="Unassembled WGS sequence"/>
</dbReference>
<gene>
    <name evidence="5" type="primary">hemN</name>
    <name evidence="5" type="ORF">BpJC7_09100</name>
</gene>
<evidence type="ECO:0000256" key="1">
    <source>
        <dbReference type="ARBA" id="ARBA00006100"/>
    </source>
</evidence>
<dbReference type="CDD" id="cd01335">
    <property type="entry name" value="Radical_SAM"/>
    <property type="match status" value="1"/>
</dbReference>
<dbReference type="SFLD" id="SFLDS00029">
    <property type="entry name" value="Radical_SAM"/>
    <property type="match status" value="1"/>
</dbReference>
<comment type="similarity">
    <text evidence="1">Belongs to the anaerobic coproporphyrinogen-III oxidase family. HemW subfamily.</text>
</comment>
<dbReference type="GO" id="GO:0004109">
    <property type="term" value="F:coproporphyrinogen oxidase activity"/>
    <property type="evidence" value="ECO:0007669"/>
    <property type="project" value="InterPro"/>
</dbReference>
<name>A0A5J4JGI0_9BACI</name>
<dbReference type="InterPro" id="IPR023404">
    <property type="entry name" value="rSAM_horseshoe"/>
</dbReference>
<dbReference type="InterPro" id="IPR058240">
    <property type="entry name" value="rSAM_sf"/>
</dbReference>
<dbReference type="GO" id="GO:0005737">
    <property type="term" value="C:cytoplasm"/>
    <property type="evidence" value="ECO:0007669"/>
    <property type="project" value="UniProtKB-SubCell"/>
</dbReference>
<dbReference type="EMBL" id="BKZQ01000008">
    <property type="protein sequence ID" value="GER69607.1"/>
    <property type="molecule type" value="Genomic_DNA"/>
</dbReference>
<dbReference type="GO" id="GO:0046872">
    <property type="term" value="F:metal ion binding"/>
    <property type="evidence" value="ECO:0007669"/>
    <property type="project" value="UniProtKB-UniRule"/>
</dbReference>
<dbReference type="GO" id="GO:0051539">
    <property type="term" value="F:4 iron, 4 sulfur cluster binding"/>
    <property type="evidence" value="ECO:0007669"/>
    <property type="project" value="UniProtKB-UniRule"/>
</dbReference>
<keyword evidence="3" id="KW-0479">Metal-binding</keyword>
<dbReference type="Gene3D" id="3.80.30.20">
    <property type="entry name" value="tm_1862 like domain"/>
    <property type="match status" value="1"/>
</dbReference>
<dbReference type="InterPro" id="IPR007197">
    <property type="entry name" value="rSAM"/>
</dbReference>
<dbReference type="PANTHER" id="PTHR13932">
    <property type="entry name" value="COPROPORPHYRINIGEN III OXIDASE"/>
    <property type="match status" value="1"/>
</dbReference>
<keyword evidence="3" id="KW-0408">Iron</keyword>
<keyword evidence="3" id="KW-0411">Iron-sulfur</keyword>
<evidence type="ECO:0000313" key="5">
    <source>
        <dbReference type="EMBL" id="GER69607.1"/>
    </source>
</evidence>
<organism evidence="5 6">
    <name type="scientific">Weizmannia acidilactici</name>
    <dbReference type="NCBI Taxonomy" id="2607726"/>
    <lineage>
        <taxon>Bacteria</taxon>
        <taxon>Bacillati</taxon>
        <taxon>Bacillota</taxon>
        <taxon>Bacilli</taxon>
        <taxon>Bacillales</taxon>
        <taxon>Bacillaceae</taxon>
        <taxon>Heyndrickxia</taxon>
    </lineage>
</organism>
<keyword evidence="3" id="KW-0004">4Fe-4S</keyword>
<evidence type="ECO:0000256" key="2">
    <source>
        <dbReference type="ARBA" id="ARBA00017228"/>
    </source>
</evidence>
<dbReference type="InterPro" id="IPR006638">
    <property type="entry name" value="Elp3/MiaA/NifB-like_rSAM"/>
</dbReference>
<evidence type="ECO:0000313" key="6">
    <source>
        <dbReference type="Proteomes" id="UP000391919"/>
    </source>
</evidence>
<dbReference type="PANTHER" id="PTHR13932:SF5">
    <property type="entry name" value="RADICAL S-ADENOSYL METHIONINE DOMAIN-CONTAINING PROTEIN 1, MITOCHONDRIAL"/>
    <property type="match status" value="1"/>
</dbReference>